<dbReference type="InterPro" id="IPR036188">
    <property type="entry name" value="FAD/NAD-bd_sf"/>
</dbReference>
<dbReference type="PANTHER" id="PTHR48105">
    <property type="entry name" value="THIOREDOXIN REDUCTASE 1-RELATED-RELATED"/>
    <property type="match status" value="1"/>
</dbReference>
<keyword evidence="4" id="KW-1133">Transmembrane helix</keyword>
<keyword evidence="7" id="KW-1185">Reference proteome</keyword>
<dbReference type="AlphaFoldDB" id="A0A1H1V6R9"/>
<reference evidence="7" key="1">
    <citation type="submission" date="2016-10" db="EMBL/GenBank/DDBJ databases">
        <authorList>
            <person name="Varghese N."/>
            <person name="Submissions S."/>
        </authorList>
    </citation>
    <scope>NUCLEOTIDE SEQUENCE [LARGE SCALE GENOMIC DNA]</scope>
    <source>
        <strain evidence="7">IMMIB L-1606</strain>
    </source>
</reference>
<evidence type="ECO:0000259" key="5">
    <source>
        <dbReference type="Pfam" id="PF07992"/>
    </source>
</evidence>
<dbReference type="EMBL" id="LT629779">
    <property type="protein sequence ID" value="SDS80504.1"/>
    <property type="molecule type" value="Genomic_DNA"/>
</dbReference>
<dbReference type="PRINTS" id="PR00469">
    <property type="entry name" value="PNDRDTASEII"/>
</dbReference>
<evidence type="ECO:0000256" key="4">
    <source>
        <dbReference type="SAM" id="Phobius"/>
    </source>
</evidence>
<proteinExistence type="predicted"/>
<feature type="domain" description="FAD/NAD(P)-binding" evidence="5">
    <location>
        <begin position="8"/>
        <end position="292"/>
    </location>
</feature>
<sequence length="324" mass="33931">MTEQNSFYDVLVVGGGAAGLSAALMLGRTRRRVAVVDSGEPRNAPAHGVHGFLSRDGISPAELLATGRDQARHYGADIINGTVVAAGGGVEQGFEVTLDDGRRLRGRRLLITTGLVDELPDIPGLRERWGRDVLHCPFCHGWEVRDQAIGVVGTGPWSVHQALLFRQWCSSITLFLNDVVEPSGDELEQLAARGVKVVPGAVETVRVHGDALKAVVLAGGPEVAVDAVVVGTRVHARLDAFAGLGLTAVPHPMGIGDYLETDAEGATTVPGVWAAGNVTDVRAQVLASAAAASWTAVMINNSLMAGEMARDLAAYRESLAVTGV</sequence>
<keyword evidence="1" id="KW-0285">Flavoprotein</keyword>
<evidence type="ECO:0000256" key="1">
    <source>
        <dbReference type="ARBA" id="ARBA00022630"/>
    </source>
</evidence>
<dbReference type="OrthoDB" id="9786503at2"/>
<dbReference type="GO" id="GO:0004791">
    <property type="term" value="F:thioredoxin-disulfide reductase (NADPH) activity"/>
    <property type="evidence" value="ECO:0007669"/>
    <property type="project" value="UniProtKB-EC"/>
</dbReference>
<evidence type="ECO:0000313" key="6">
    <source>
        <dbReference type="EMBL" id="SDS80504.1"/>
    </source>
</evidence>
<gene>
    <name evidence="6" type="ORF">SAMN04489743_0905</name>
</gene>
<dbReference type="Proteomes" id="UP000198751">
    <property type="component" value="Chromosome I"/>
</dbReference>
<dbReference type="Gene3D" id="3.50.50.60">
    <property type="entry name" value="FAD/NAD(P)-binding domain"/>
    <property type="match status" value="2"/>
</dbReference>
<dbReference type="InterPro" id="IPR050097">
    <property type="entry name" value="Ferredoxin-NADP_redctase_2"/>
</dbReference>
<evidence type="ECO:0000256" key="2">
    <source>
        <dbReference type="ARBA" id="ARBA00023002"/>
    </source>
</evidence>
<comment type="catalytic activity">
    <reaction evidence="3">
        <text>[thioredoxin]-dithiol + NADP(+) = [thioredoxin]-disulfide + NADPH + H(+)</text>
        <dbReference type="Rhea" id="RHEA:20345"/>
        <dbReference type="Rhea" id="RHEA-COMP:10698"/>
        <dbReference type="Rhea" id="RHEA-COMP:10700"/>
        <dbReference type="ChEBI" id="CHEBI:15378"/>
        <dbReference type="ChEBI" id="CHEBI:29950"/>
        <dbReference type="ChEBI" id="CHEBI:50058"/>
        <dbReference type="ChEBI" id="CHEBI:57783"/>
        <dbReference type="ChEBI" id="CHEBI:58349"/>
        <dbReference type="EC" id="1.8.1.9"/>
    </reaction>
</comment>
<dbReference type="RefSeq" id="WP_091717940.1">
    <property type="nucleotide sequence ID" value="NZ_LT629779.1"/>
</dbReference>
<dbReference type="SUPFAM" id="SSF51905">
    <property type="entry name" value="FAD/NAD(P)-binding domain"/>
    <property type="match status" value="1"/>
</dbReference>
<evidence type="ECO:0000256" key="3">
    <source>
        <dbReference type="ARBA" id="ARBA00048132"/>
    </source>
</evidence>
<dbReference type="InterPro" id="IPR023753">
    <property type="entry name" value="FAD/NAD-binding_dom"/>
</dbReference>
<dbReference type="PRINTS" id="PR00368">
    <property type="entry name" value="FADPNR"/>
</dbReference>
<keyword evidence="4" id="KW-0472">Membrane</keyword>
<organism evidence="6 7">
    <name type="scientific">Pseudarthrobacter equi</name>
    <dbReference type="NCBI Taxonomy" id="728066"/>
    <lineage>
        <taxon>Bacteria</taxon>
        <taxon>Bacillati</taxon>
        <taxon>Actinomycetota</taxon>
        <taxon>Actinomycetes</taxon>
        <taxon>Micrococcales</taxon>
        <taxon>Micrococcaceae</taxon>
        <taxon>Pseudarthrobacter</taxon>
    </lineage>
</organism>
<protein>
    <submittedName>
        <fullName evidence="6">Thioredoxin reductase</fullName>
    </submittedName>
</protein>
<dbReference type="Pfam" id="PF07992">
    <property type="entry name" value="Pyr_redox_2"/>
    <property type="match status" value="1"/>
</dbReference>
<accession>A0A1H1V6R9</accession>
<keyword evidence="2" id="KW-0560">Oxidoreductase</keyword>
<name>A0A1H1V6R9_9MICC</name>
<keyword evidence="4" id="KW-0812">Transmembrane</keyword>
<evidence type="ECO:0000313" key="7">
    <source>
        <dbReference type="Proteomes" id="UP000198751"/>
    </source>
</evidence>
<feature type="transmembrane region" description="Helical" evidence="4">
    <location>
        <begin position="6"/>
        <end position="26"/>
    </location>
</feature>